<reference evidence="1" key="1">
    <citation type="journal article" date="2021" name="Sci. Rep.">
        <title>Diploid genomic architecture of Nitzschia inconspicua, an elite biomass production diatom.</title>
        <authorList>
            <person name="Oliver A."/>
            <person name="Podell S."/>
            <person name="Pinowska A."/>
            <person name="Traller J.C."/>
            <person name="Smith S.R."/>
            <person name="McClure R."/>
            <person name="Beliaev A."/>
            <person name="Bohutskyi P."/>
            <person name="Hill E.A."/>
            <person name="Rabines A."/>
            <person name="Zheng H."/>
            <person name="Allen L.Z."/>
            <person name="Kuo A."/>
            <person name="Grigoriev I.V."/>
            <person name="Allen A.E."/>
            <person name="Hazlebeck D."/>
            <person name="Allen E.E."/>
        </authorList>
    </citation>
    <scope>NUCLEOTIDE SEQUENCE</scope>
    <source>
        <strain evidence="1">Hildebrandi</strain>
    </source>
</reference>
<dbReference type="AlphaFoldDB" id="A0A9K3KP35"/>
<dbReference type="EMBL" id="JAGRRH010000020">
    <property type="protein sequence ID" value="KAG7347285.1"/>
    <property type="molecule type" value="Genomic_DNA"/>
</dbReference>
<evidence type="ECO:0000313" key="1">
    <source>
        <dbReference type="EMBL" id="KAG7347285.1"/>
    </source>
</evidence>
<dbReference type="Proteomes" id="UP000693970">
    <property type="component" value="Unassembled WGS sequence"/>
</dbReference>
<proteinExistence type="predicted"/>
<gene>
    <name evidence="1" type="ORF">IV203_015990</name>
</gene>
<protein>
    <submittedName>
        <fullName evidence="1">Uncharacterized protein</fullName>
    </submittedName>
</protein>
<keyword evidence="2" id="KW-1185">Reference proteome</keyword>
<organism evidence="1 2">
    <name type="scientific">Nitzschia inconspicua</name>
    <dbReference type="NCBI Taxonomy" id="303405"/>
    <lineage>
        <taxon>Eukaryota</taxon>
        <taxon>Sar</taxon>
        <taxon>Stramenopiles</taxon>
        <taxon>Ochrophyta</taxon>
        <taxon>Bacillariophyta</taxon>
        <taxon>Bacillariophyceae</taxon>
        <taxon>Bacillariophycidae</taxon>
        <taxon>Bacillariales</taxon>
        <taxon>Bacillariaceae</taxon>
        <taxon>Nitzschia</taxon>
    </lineage>
</organism>
<name>A0A9K3KP35_9STRA</name>
<evidence type="ECO:0000313" key="2">
    <source>
        <dbReference type="Proteomes" id="UP000693970"/>
    </source>
</evidence>
<comment type="caution">
    <text evidence="1">The sequence shown here is derived from an EMBL/GenBank/DDBJ whole genome shotgun (WGS) entry which is preliminary data.</text>
</comment>
<accession>A0A9K3KP35</accession>
<reference evidence="1" key="2">
    <citation type="submission" date="2021-04" db="EMBL/GenBank/DDBJ databases">
        <authorList>
            <person name="Podell S."/>
        </authorList>
    </citation>
    <scope>NUCLEOTIDE SEQUENCE</scope>
    <source>
        <strain evidence="1">Hildebrandi</strain>
    </source>
</reference>
<sequence length="91" mass="10028">MRQRTLGAICLGPTGNSQGGHYFMSLTFGERIIRHKWTSLPMPAEAIARVTHIGRRPGLPSTLTFSNRHGAEILDAIADTIEDDHPDVSDF</sequence>